<dbReference type="PANTHER" id="PTHR11922">
    <property type="entry name" value="GMP SYNTHASE-RELATED"/>
    <property type="match status" value="1"/>
</dbReference>
<dbReference type="GO" id="GO:0005524">
    <property type="term" value="F:ATP binding"/>
    <property type="evidence" value="ECO:0007669"/>
    <property type="project" value="UniProtKB-UniRule"/>
</dbReference>
<comment type="pathway">
    <text evidence="2 9">Purine metabolism; GMP biosynthesis; GMP from XMP (L-Gln route): step 1/1.</text>
</comment>
<keyword evidence="7 9" id="KW-0067">ATP-binding</keyword>
<dbReference type="OrthoDB" id="9802219at2"/>
<name>A0A517P9Q6_9PLAN</name>
<evidence type="ECO:0000256" key="4">
    <source>
        <dbReference type="ARBA" id="ARBA00022741"/>
    </source>
</evidence>
<evidence type="ECO:0000259" key="12">
    <source>
        <dbReference type="PROSITE" id="PS51553"/>
    </source>
</evidence>
<dbReference type="InterPro" id="IPR004739">
    <property type="entry name" value="GMP_synth_GATase"/>
</dbReference>
<evidence type="ECO:0000256" key="10">
    <source>
        <dbReference type="PROSITE-ProRule" id="PRU00886"/>
    </source>
</evidence>
<evidence type="ECO:0000256" key="5">
    <source>
        <dbReference type="ARBA" id="ARBA00022749"/>
    </source>
</evidence>
<dbReference type="EMBL" id="CP036265">
    <property type="protein sequence ID" value="QDT16110.1"/>
    <property type="molecule type" value="Genomic_DNA"/>
</dbReference>
<evidence type="ECO:0000256" key="3">
    <source>
        <dbReference type="ARBA" id="ARBA00022598"/>
    </source>
</evidence>
<dbReference type="AlphaFoldDB" id="A0A517P9Q6"/>
<dbReference type="InterPro" id="IPR001674">
    <property type="entry name" value="GMP_synth_C"/>
</dbReference>
<dbReference type="HAMAP" id="MF_00344">
    <property type="entry name" value="GMP_synthase"/>
    <property type="match status" value="1"/>
</dbReference>
<accession>A0A517P9Q6</accession>
<dbReference type="Gene3D" id="3.40.50.880">
    <property type="match status" value="1"/>
</dbReference>
<dbReference type="NCBIfam" id="TIGR00888">
    <property type="entry name" value="guaA_Nterm"/>
    <property type="match status" value="1"/>
</dbReference>
<keyword evidence="14" id="KW-1185">Reference proteome</keyword>
<dbReference type="CDD" id="cd01742">
    <property type="entry name" value="GATase1_GMP_Synthase"/>
    <property type="match status" value="1"/>
</dbReference>
<feature type="domain" description="GMPS ATP-PPase" evidence="12">
    <location>
        <begin position="225"/>
        <end position="417"/>
    </location>
</feature>
<dbReference type="SUPFAM" id="SSF52402">
    <property type="entry name" value="Adenine nucleotide alpha hydrolases-like"/>
    <property type="match status" value="1"/>
</dbReference>
<dbReference type="PROSITE" id="PS51553">
    <property type="entry name" value="GMPS_ATP_PPASE"/>
    <property type="match status" value="1"/>
</dbReference>
<sequence length="542" mass="58307">MSSSVSPAPPGSGLDPLAPALSPSGDGAAGEDRVLVFDFGSQTAQLIARRVREQNVFCEIVRPDLPADRVRELNPRGLILSGGPASVYAEGAPQPDPEIFDLGVPVLGICYGMQVLARAMGCEVKPGADREFGRTTLRVAAPSDPLLDGLPSESTVWMSHGDQVEGLSEAFAPLATTGTCPAAAVKHRDRPVYGLQFHPEVTHTEHGGRLLANFVTGVCGCRGTWEIGRLIDQEIAGVRETVGDARVICGLSGGVDSSVVAALLYQAIGDQLSCIFVDNGLLREGEAEQVRTEFGDHFKTDLHVCDARSQFLNALAGVSDPQQKRKIIGREFIDAFKREAVSIPNARFLAQGTLYPDVIESGANPDGPAATIKSHHNVGGLPEELGFELIEPLRNLFKDEVRAMGVELGLPEDLVWRHPFPGPGLAVRCLGEVTAEKLVTLRAADAIVIDELRKAGLYRDVRQAFAVLLPVQSVGVMGDGRTYEDTICVRAVKTDDYMTADWYPLPHEVLGRIATRVINSVRGVNRVVYDVSSKPPATIEWE</sequence>
<keyword evidence="4 9" id="KW-0547">Nucleotide-binding</keyword>
<dbReference type="PRINTS" id="PR00099">
    <property type="entry name" value="CPSGATASE"/>
</dbReference>
<dbReference type="Pfam" id="PF00958">
    <property type="entry name" value="GMP_synt_C"/>
    <property type="match status" value="1"/>
</dbReference>
<dbReference type="GO" id="GO:0005829">
    <property type="term" value="C:cytosol"/>
    <property type="evidence" value="ECO:0007669"/>
    <property type="project" value="TreeGrafter"/>
</dbReference>
<keyword evidence="5 9" id="KW-0332">GMP biosynthesis</keyword>
<dbReference type="KEGG" id="acaf:CA12_22080"/>
<dbReference type="FunFam" id="3.40.50.620:FF:000001">
    <property type="entry name" value="GMP synthase [glutamine-hydrolyzing]"/>
    <property type="match status" value="1"/>
</dbReference>
<dbReference type="Gene3D" id="3.30.300.10">
    <property type="match status" value="1"/>
</dbReference>
<dbReference type="PANTHER" id="PTHR11922:SF2">
    <property type="entry name" value="GMP SYNTHASE [GLUTAMINE-HYDROLYZING]"/>
    <property type="match status" value="1"/>
</dbReference>
<dbReference type="PRINTS" id="PR00096">
    <property type="entry name" value="GATASE"/>
</dbReference>
<dbReference type="NCBIfam" id="TIGR00884">
    <property type="entry name" value="guaA_Cterm"/>
    <property type="match status" value="1"/>
</dbReference>
<evidence type="ECO:0000256" key="11">
    <source>
        <dbReference type="SAM" id="MobiDB-lite"/>
    </source>
</evidence>
<dbReference type="InterPro" id="IPR029062">
    <property type="entry name" value="Class_I_gatase-like"/>
</dbReference>
<feature type="active site" description="Nucleophile" evidence="9">
    <location>
        <position position="110"/>
    </location>
</feature>
<gene>
    <name evidence="9 13" type="primary">guaA</name>
    <name evidence="13" type="ORF">CA12_22080</name>
</gene>
<evidence type="ECO:0000313" key="13">
    <source>
        <dbReference type="EMBL" id="QDT16110.1"/>
    </source>
</evidence>
<reference evidence="13 14" key="1">
    <citation type="submission" date="2019-02" db="EMBL/GenBank/DDBJ databases">
        <title>Deep-cultivation of Planctomycetes and their phenomic and genomic characterization uncovers novel biology.</title>
        <authorList>
            <person name="Wiegand S."/>
            <person name="Jogler M."/>
            <person name="Boedeker C."/>
            <person name="Pinto D."/>
            <person name="Vollmers J."/>
            <person name="Rivas-Marin E."/>
            <person name="Kohn T."/>
            <person name="Peeters S.H."/>
            <person name="Heuer A."/>
            <person name="Rast P."/>
            <person name="Oberbeckmann S."/>
            <person name="Bunk B."/>
            <person name="Jeske O."/>
            <person name="Meyerdierks A."/>
            <person name="Storesund J.E."/>
            <person name="Kallscheuer N."/>
            <person name="Luecker S."/>
            <person name="Lage O.M."/>
            <person name="Pohl T."/>
            <person name="Merkel B.J."/>
            <person name="Hornburger P."/>
            <person name="Mueller R.-W."/>
            <person name="Bruemmer F."/>
            <person name="Labrenz M."/>
            <person name="Spormann A.M."/>
            <person name="Op den Camp H."/>
            <person name="Overmann J."/>
            <person name="Amann R."/>
            <person name="Jetten M.S.M."/>
            <person name="Mascher T."/>
            <person name="Medema M.H."/>
            <person name="Devos D.P."/>
            <person name="Kaster A.-K."/>
            <person name="Ovreas L."/>
            <person name="Rohde M."/>
            <person name="Galperin M.Y."/>
            <person name="Jogler C."/>
        </authorList>
    </citation>
    <scope>NUCLEOTIDE SEQUENCE [LARGE SCALE GENOMIC DNA]</scope>
    <source>
        <strain evidence="13 14">CA12</strain>
    </source>
</reference>
<evidence type="ECO:0000313" key="14">
    <source>
        <dbReference type="Proteomes" id="UP000318741"/>
    </source>
</evidence>
<comment type="catalytic activity">
    <reaction evidence="9">
        <text>XMP + L-glutamine + ATP + H2O = GMP + L-glutamate + AMP + diphosphate + 2 H(+)</text>
        <dbReference type="Rhea" id="RHEA:11680"/>
        <dbReference type="ChEBI" id="CHEBI:15377"/>
        <dbReference type="ChEBI" id="CHEBI:15378"/>
        <dbReference type="ChEBI" id="CHEBI:29985"/>
        <dbReference type="ChEBI" id="CHEBI:30616"/>
        <dbReference type="ChEBI" id="CHEBI:33019"/>
        <dbReference type="ChEBI" id="CHEBI:57464"/>
        <dbReference type="ChEBI" id="CHEBI:58115"/>
        <dbReference type="ChEBI" id="CHEBI:58359"/>
        <dbReference type="ChEBI" id="CHEBI:456215"/>
        <dbReference type="EC" id="6.3.5.2"/>
    </reaction>
</comment>
<dbReference type="InterPro" id="IPR017926">
    <property type="entry name" value="GATASE"/>
</dbReference>
<feature type="active site" evidence="9">
    <location>
        <position position="198"/>
    </location>
</feature>
<protein>
    <recommendedName>
        <fullName evidence="9">GMP synthase [glutamine-hydrolyzing]</fullName>
        <ecNumber evidence="9">6.3.5.2</ecNumber>
    </recommendedName>
    <alternativeName>
        <fullName evidence="9">GMP synthetase</fullName>
    </alternativeName>
    <alternativeName>
        <fullName evidence="9">Glutamine amidotransferase</fullName>
    </alternativeName>
</protein>
<dbReference type="Pfam" id="PF00117">
    <property type="entry name" value="GATase"/>
    <property type="match status" value="1"/>
</dbReference>
<feature type="region of interest" description="Disordered" evidence="11">
    <location>
        <begin position="1"/>
        <end position="26"/>
    </location>
</feature>
<dbReference type="FunFam" id="3.40.50.880:FF:000001">
    <property type="entry name" value="GMP synthase [glutamine-hydrolyzing]"/>
    <property type="match status" value="1"/>
</dbReference>
<organism evidence="13 14">
    <name type="scientific">Alienimonas californiensis</name>
    <dbReference type="NCBI Taxonomy" id="2527989"/>
    <lineage>
        <taxon>Bacteria</taxon>
        <taxon>Pseudomonadati</taxon>
        <taxon>Planctomycetota</taxon>
        <taxon>Planctomycetia</taxon>
        <taxon>Planctomycetales</taxon>
        <taxon>Planctomycetaceae</taxon>
        <taxon>Alienimonas</taxon>
    </lineage>
</organism>
<dbReference type="RefSeq" id="WP_145358985.1">
    <property type="nucleotide sequence ID" value="NZ_CP036265.1"/>
</dbReference>
<proteinExistence type="inferred from homology"/>
<keyword evidence="8 9" id="KW-0315">Glutamine amidotransferase</keyword>
<dbReference type="SUPFAM" id="SSF54810">
    <property type="entry name" value="GMP synthetase C-terminal dimerisation domain"/>
    <property type="match status" value="1"/>
</dbReference>
<dbReference type="InterPro" id="IPR014729">
    <property type="entry name" value="Rossmann-like_a/b/a_fold"/>
</dbReference>
<evidence type="ECO:0000256" key="7">
    <source>
        <dbReference type="ARBA" id="ARBA00022840"/>
    </source>
</evidence>
<evidence type="ECO:0000256" key="2">
    <source>
        <dbReference type="ARBA" id="ARBA00005153"/>
    </source>
</evidence>
<evidence type="ECO:0000256" key="1">
    <source>
        <dbReference type="ARBA" id="ARBA00002332"/>
    </source>
</evidence>
<dbReference type="CDD" id="cd01997">
    <property type="entry name" value="GMP_synthase_C"/>
    <property type="match status" value="1"/>
</dbReference>
<dbReference type="UniPathway" id="UPA00189">
    <property type="reaction ID" value="UER00296"/>
</dbReference>
<evidence type="ECO:0000256" key="9">
    <source>
        <dbReference type="HAMAP-Rule" id="MF_00344"/>
    </source>
</evidence>
<dbReference type="Pfam" id="PF02540">
    <property type="entry name" value="NAD_synthase"/>
    <property type="match status" value="1"/>
</dbReference>
<dbReference type="EC" id="6.3.5.2" evidence="9"/>
<dbReference type="InterPro" id="IPR022310">
    <property type="entry name" value="NAD/GMP_synthase"/>
</dbReference>
<dbReference type="PROSITE" id="PS51273">
    <property type="entry name" value="GATASE_TYPE_1"/>
    <property type="match status" value="1"/>
</dbReference>
<dbReference type="FunFam" id="3.30.300.10:FF:000002">
    <property type="entry name" value="GMP synthase [glutamine-hydrolyzing]"/>
    <property type="match status" value="1"/>
</dbReference>
<keyword evidence="3 9" id="KW-0436">Ligase</keyword>
<evidence type="ECO:0000256" key="8">
    <source>
        <dbReference type="ARBA" id="ARBA00022962"/>
    </source>
</evidence>
<feature type="binding site" evidence="10">
    <location>
        <begin position="252"/>
        <end position="258"/>
    </location>
    <ligand>
        <name>ATP</name>
        <dbReference type="ChEBI" id="CHEBI:30616"/>
    </ligand>
</feature>
<dbReference type="Gene3D" id="3.40.50.620">
    <property type="entry name" value="HUPs"/>
    <property type="match status" value="1"/>
</dbReference>
<dbReference type="InterPro" id="IPR022955">
    <property type="entry name" value="GMP_synthase"/>
</dbReference>
<dbReference type="Proteomes" id="UP000318741">
    <property type="component" value="Chromosome"/>
</dbReference>
<feature type="active site" evidence="9">
    <location>
        <position position="200"/>
    </location>
</feature>
<dbReference type="PRINTS" id="PR00097">
    <property type="entry name" value="ANTSNTHASEII"/>
</dbReference>
<dbReference type="InterPro" id="IPR025777">
    <property type="entry name" value="GMPS_ATP_PPase_dom"/>
</dbReference>
<keyword evidence="6 9" id="KW-0658">Purine biosynthesis</keyword>
<dbReference type="GO" id="GO:0003921">
    <property type="term" value="F:GMP synthase activity"/>
    <property type="evidence" value="ECO:0007669"/>
    <property type="project" value="InterPro"/>
</dbReference>
<evidence type="ECO:0000256" key="6">
    <source>
        <dbReference type="ARBA" id="ARBA00022755"/>
    </source>
</evidence>
<dbReference type="NCBIfam" id="NF000848">
    <property type="entry name" value="PRK00074.1"/>
    <property type="match status" value="1"/>
</dbReference>
<comment type="function">
    <text evidence="1 9">Catalyzes the synthesis of GMP from XMP.</text>
</comment>
<comment type="subunit">
    <text evidence="9">Homodimer.</text>
</comment>
<dbReference type="SUPFAM" id="SSF52317">
    <property type="entry name" value="Class I glutamine amidotransferase-like"/>
    <property type="match status" value="1"/>
</dbReference>